<dbReference type="Pfam" id="PF19827">
    <property type="entry name" value="DUF6308"/>
    <property type="match status" value="1"/>
</dbReference>
<organism evidence="1 2">
    <name type="scientific">Blastococcus brunescens</name>
    <dbReference type="NCBI Taxonomy" id="1564165"/>
    <lineage>
        <taxon>Bacteria</taxon>
        <taxon>Bacillati</taxon>
        <taxon>Actinomycetota</taxon>
        <taxon>Actinomycetes</taxon>
        <taxon>Geodermatophilales</taxon>
        <taxon>Geodermatophilaceae</taxon>
        <taxon>Blastococcus</taxon>
    </lineage>
</organism>
<proteinExistence type="predicted"/>
<dbReference type="Proteomes" id="UP001324287">
    <property type="component" value="Chromosome"/>
</dbReference>
<protein>
    <submittedName>
        <fullName evidence="1">DUF6308 family protein</fullName>
    </submittedName>
</protein>
<dbReference type="EMBL" id="CP141261">
    <property type="protein sequence ID" value="WRL67088.1"/>
    <property type="molecule type" value="Genomic_DNA"/>
</dbReference>
<evidence type="ECO:0000313" key="2">
    <source>
        <dbReference type="Proteomes" id="UP001324287"/>
    </source>
</evidence>
<accession>A0ABZ1BAG9</accession>
<name>A0ABZ1BAG9_9ACTN</name>
<keyword evidence="2" id="KW-1185">Reference proteome</keyword>
<reference evidence="1 2" key="1">
    <citation type="submission" date="2023-12" db="EMBL/GenBank/DDBJ databases">
        <title>Blastococcus brunescens sp. nov., an actonobacterium isolated from sandstone collected in sahara desert.</title>
        <authorList>
            <person name="Gtari M."/>
            <person name="Ghodhbane F."/>
        </authorList>
    </citation>
    <scope>NUCLEOTIDE SEQUENCE [LARGE SCALE GENOMIC DNA]</scope>
    <source>
        <strain evidence="1 2">BMG 8361</strain>
    </source>
</reference>
<gene>
    <name evidence="1" type="ORF">U6N30_20630</name>
</gene>
<evidence type="ECO:0000313" key="1">
    <source>
        <dbReference type="EMBL" id="WRL67088.1"/>
    </source>
</evidence>
<dbReference type="InterPro" id="IPR046275">
    <property type="entry name" value="DUF6308"/>
</dbReference>
<sequence length="168" mass="18479">MHALTVLNAPVGALITRRLLSDSAIRAGIDEALAGLPTDVDLAAADRSTFEAMEALAQAVHAGCCDPWVAAPNPWVTSAKLCTRKRPRLFPVRDRVVCEGLGLYGTAIRRYGTRRVDWQVFAFLIGEPDIVQRLDELTQQVQTAYGVRCDAVPLRVLDVALWTWLPRA</sequence>